<dbReference type="OrthoDB" id="9901825at2"/>
<name>A0A653K9T8_9GAMM</name>
<dbReference type="RefSeq" id="WP_070076291.1">
    <property type="nucleotide sequence ID" value="NZ_LR732745.1"/>
</dbReference>
<dbReference type="AlphaFoldDB" id="A0A653K9T8"/>
<proteinExistence type="predicted"/>
<protein>
    <submittedName>
        <fullName evidence="1">Uncharacterized protein</fullName>
    </submittedName>
</protein>
<gene>
    <name evidence="1" type="ORF">ACI8B_340010</name>
</gene>
<reference evidence="1 2" key="1">
    <citation type="submission" date="2019-10" db="EMBL/GenBank/DDBJ databases">
        <authorList>
            <person name="Karimi E."/>
        </authorList>
    </citation>
    <scope>NUCLEOTIDE SEQUENCE [LARGE SCALE GENOMIC DNA]</scope>
    <source>
        <strain evidence="1">Acinetobacter sp. 8BE</strain>
    </source>
</reference>
<accession>A0A653K9T8</accession>
<dbReference type="EMBL" id="CABWKZ010000028">
    <property type="protein sequence ID" value="VXA57268.1"/>
    <property type="molecule type" value="Genomic_DNA"/>
</dbReference>
<evidence type="ECO:0000313" key="1">
    <source>
        <dbReference type="EMBL" id="VXA57268.1"/>
    </source>
</evidence>
<organism evidence="1 2">
    <name type="scientific">Acinetobacter proteolyticus</name>
    <dbReference type="NCBI Taxonomy" id="1776741"/>
    <lineage>
        <taxon>Bacteria</taxon>
        <taxon>Pseudomonadati</taxon>
        <taxon>Pseudomonadota</taxon>
        <taxon>Gammaproteobacteria</taxon>
        <taxon>Moraxellales</taxon>
        <taxon>Moraxellaceae</taxon>
        <taxon>Acinetobacter</taxon>
    </lineage>
</organism>
<evidence type="ECO:0000313" key="2">
    <source>
        <dbReference type="Proteomes" id="UP000430404"/>
    </source>
</evidence>
<dbReference type="Proteomes" id="UP000430404">
    <property type="component" value="Unassembled WGS sequence"/>
</dbReference>
<sequence length="148" mass="17393">MYFLDFNNGLILNKENLELNNEETFLSHALKILGSDLSINEYNGYITYSFLCKCLKSNFRFHITFLNGKRDGVPYLVWLDGVCEKKKWESSERDLYSDVNNLKNIFNLNGIYPYKEYEDLNFYYKINGVLIRLIASLKSMSVVIHVEC</sequence>